<keyword evidence="1" id="KW-0812">Transmembrane</keyword>
<proteinExistence type="predicted"/>
<keyword evidence="1" id="KW-1133">Transmembrane helix</keyword>
<gene>
    <name evidence="2" type="ORF">SVUK_LOCUS6899</name>
</gene>
<name>A0A3P7IFB9_STRVU</name>
<feature type="transmembrane region" description="Helical" evidence="1">
    <location>
        <begin position="9"/>
        <end position="28"/>
    </location>
</feature>
<accession>A0A3P7IFB9</accession>
<protein>
    <submittedName>
        <fullName evidence="2">Uncharacterized protein</fullName>
    </submittedName>
</protein>
<keyword evidence="3" id="KW-1185">Reference proteome</keyword>
<organism evidence="2 3">
    <name type="scientific">Strongylus vulgaris</name>
    <name type="common">Blood worm</name>
    <dbReference type="NCBI Taxonomy" id="40348"/>
    <lineage>
        <taxon>Eukaryota</taxon>
        <taxon>Metazoa</taxon>
        <taxon>Ecdysozoa</taxon>
        <taxon>Nematoda</taxon>
        <taxon>Chromadorea</taxon>
        <taxon>Rhabditida</taxon>
        <taxon>Rhabditina</taxon>
        <taxon>Rhabditomorpha</taxon>
        <taxon>Strongyloidea</taxon>
        <taxon>Strongylidae</taxon>
        <taxon>Strongylus</taxon>
    </lineage>
</organism>
<keyword evidence="1" id="KW-0472">Membrane</keyword>
<reference evidence="2 3" key="1">
    <citation type="submission" date="2018-11" db="EMBL/GenBank/DDBJ databases">
        <authorList>
            <consortium name="Pathogen Informatics"/>
        </authorList>
    </citation>
    <scope>NUCLEOTIDE SEQUENCE [LARGE SCALE GENOMIC DNA]</scope>
</reference>
<evidence type="ECO:0000313" key="2">
    <source>
        <dbReference type="EMBL" id="VDM71901.1"/>
    </source>
</evidence>
<dbReference type="EMBL" id="UYYB01022646">
    <property type="protein sequence ID" value="VDM71901.1"/>
    <property type="molecule type" value="Genomic_DNA"/>
</dbReference>
<dbReference type="AlphaFoldDB" id="A0A3P7IFB9"/>
<dbReference type="Proteomes" id="UP000270094">
    <property type="component" value="Unassembled WGS sequence"/>
</dbReference>
<evidence type="ECO:0000313" key="3">
    <source>
        <dbReference type="Proteomes" id="UP000270094"/>
    </source>
</evidence>
<evidence type="ECO:0000256" key="1">
    <source>
        <dbReference type="SAM" id="Phobius"/>
    </source>
</evidence>
<sequence>MNLTFQVNLLWNCSVVTFSIAHALYLGFSNVHHVRYVDKKSLHRSFRTRLLGLLLSRS</sequence>